<proteinExistence type="predicted"/>
<dbReference type="Gene3D" id="2.40.128.130">
    <property type="entry name" value="Autotransporter beta-domain"/>
    <property type="match status" value="1"/>
</dbReference>
<dbReference type="InterPro" id="IPR013425">
    <property type="entry name" value="Autotrns_rpt"/>
</dbReference>
<dbReference type="Proteomes" id="UP000005463">
    <property type="component" value="Unassembled WGS sequence"/>
</dbReference>
<keyword evidence="1" id="KW-0732">Signal</keyword>
<evidence type="ECO:0000256" key="1">
    <source>
        <dbReference type="ARBA" id="ARBA00022729"/>
    </source>
</evidence>
<dbReference type="InterPro" id="IPR036709">
    <property type="entry name" value="Autotransporte_beta_dom_sf"/>
</dbReference>
<dbReference type="EMBL" id="ABLC01000004">
    <property type="protein sequence ID" value="EDT05981.1"/>
    <property type="molecule type" value="Genomic_DNA"/>
</dbReference>
<gene>
    <name evidence="3" type="ORF">BamIOP4010DRAFT_0447</name>
</gene>
<dbReference type="SUPFAM" id="SSF51126">
    <property type="entry name" value="Pectin lyase-like"/>
    <property type="match status" value="1"/>
</dbReference>
<feature type="domain" description="Autotransporter" evidence="2">
    <location>
        <begin position="764"/>
        <end position="1040"/>
    </location>
</feature>
<dbReference type="Pfam" id="PF12951">
    <property type="entry name" value="PATR"/>
    <property type="match status" value="6"/>
</dbReference>
<dbReference type="GO" id="GO:0019867">
    <property type="term" value="C:outer membrane"/>
    <property type="evidence" value="ECO:0007669"/>
    <property type="project" value="InterPro"/>
</dbReference>
<evidence type="ECO:0000313" key="3">
    <source>
        <dbReference type="EMBL" id="EDT05981.1"/>
    </source>
</evidence>
<dbReference type="SMART" id="SM00869">
    <property type="entry name" value="Autotransporter"/>
    <property type="match status" value="1"/>
</dbReference>
<evidence type="ECO:0000313" key="4">
    <source>
        <dbReference type="Proteomes" id="UP000005463"/>
    </source>
</evidence>
<dbReference type="InterPro" id="IPR005546">
    <property type="entry name" value="Autotransporte_beta"/>
</dbReference>
<protein>
    <submittedName>
        <fullName evidence="3">Outer membrane autotransporter barrel domain protein</fullName>
    </submittedName>
</protein>
<dbReference type="Gene3D" id="2.160.20.20">
    <property type="match status" value="1"/>
</dbReference>
<dbReference type="NCBIfam" id="TIGR02601">
    <property type="entry name" value="autotrns_rpt"/>
    <property type="match status" value="3"/>
</dbReference>
<dbReference type="NCBIfam" id="TIGR01414">
    <property type="entry name" value="autotrans_barl"/>
    <property type="match status" value="1"/>
</dbReference>
<organism evidence="3 4">
    <name type="scientific">Burkholderia ambifaria IOP40-10</name>
    <dbReference type="NCBI Taxonomy" id="396596"/>
    <lineage>
        <taxon>Bacteria</taxon>
        <taxon>Pseudomonadati</taxon>
        <taxon>Pseudomonadota</taxon>
        <taxon>Betaproteobacteria</taxon>
        <taxon>Burkholderiales</taxon>
        <taxon>Burkholderiaceae</taxon>
        <taxon>Burkholderia</taxon>
        <taxon>Burkholderia cepacia complex</taxon>
    </lineage>
</organism>
<comment type="caution">
    <text evidence="3">The sequence shown here is derived from an EMBL/GenBank/DDBJ whole genome shotgun (WGS) entry which is preliminary data.</text>
</comment>
<accession>B1F8T8</accession>
<dbReference type="SUPFAM" id="SSF103515">
    <property type="entry name" value="Autotransporter"/>
    <property type="match status" value="1"/>
</dbReference>
<dbReference type="InterPro" id="IPR006315">
    <property type="entry name" value="OM_autotransptr_brl_dom"/>
</dbReference>
<dbReference type="InterPro" id="IPR011050">
    <property type="entry name" value="Pectin_lyase_fold/virulence"/>
</dbReference>
<sequence length="1040" mass="99235">MTLSGIGTETLTGANTYTGATTINSGTLAIGAGGSLSSSSPLNLTGAGATFDVSGATTPQATSSLSGVAGSTVNLGGNNLTLGGTGSGTYGGTIAGTGGSLTLSGTGTETLTGANTYTGGTNLTGGGTLIAGSNTALGTGTLNTSSAGGTLAAGTPGTTLTNAVNLGTGSTLTVSGANNLGLSGAISGSGTLAISGPATTTLSGANTYTGGTSVTGGGTLVAGTPTALGSGTLSVGGNGGTLGTSVAGTTLGNAVNLGTGSTLTVGGANNLGLSGAISGGGNLAVSGPSTTTLTGASSYTGGTTIGSGSTLAVGGNGSLSSGSAVTLAGSGATLDVGGASSPQTTSALSGAAGSTVNLGGNTLTVAGPAGGAFGGTIAGTGGFAVQGGGTQTLTGANTYTGGTTIGSGSTLALSGAGSLAPTSPMILAGSGATLNLTGSAGPQAIGTLSGTTGSNVNLGSTPLTVNSAGTGTFAGTLSGTGPLTLSGTGVQLLSGTNTLSGPTTVAGGTLAVTGSLAGSPVTVGNGATVTGTGTIGGLVVSGGGTASVTQLGQPLKVAGNATFQPGSTLQVGATPQQSGSLDVTGSATLNGGSVQVVAASGQYQPNKTYTIVNAGAGVQGQFSTVNSTYAFLTPTLKYDPSQVLLSLAPNGTPFASVATTPNGQSVAGAIGTLGAGNPLFDTVLTSDAPTANRAFAQLAGDLYPSTRSVLLSDSRYVRDAVLDRARLGSQPGGALCGCEAPVSADDHAASLDRRLASENGCTPAKSYKPAVWGRVYGSHSRFDGDGVASVDRNLYGFVVGTDAEVSSHWRVGIAGGASRSLLNADQNQSAKVNGETIALYASGRYDAWNVRGGVAQSWYRVHSERNPSFGGFSDHDTASYDANATQVFTEIGYSTAIRNIALEPFVGLAYASVHTGGFKENGGAAALEGDSSTTGLGFSTLGVRASTDIAVTTKGKVTAFGTVGWRHAFGNTQPGSTLSFASGGSPFSAVGVPVARDAAVLEVGVDAAVTKNLSLGLSYSGQIGGSFSDHALYGNLLWKF</sequence>
<dbReference type="PATRIC" id="fig|396596.7.peg.7514"/>
<reference evidence="3 4" key="1">
    <citation type="submission" date="2008-03" db="EMBL/GenBank/DDBJ databases">
        <title>Sequencing of the draft genome and assembly of Burkholderia ambifaria IOP40-10.</title>
        <authorList>
            <consortium name="US DOE Joint Genome Institute (JGI-PGF)"/>
            <person name="Copeland A."/>
            <person name="Lucas S."/>
            <person name="Lapidus A."/>
            <person name="Glavina del Rio T."/>
            <person name="Dalin E."/>
            <person name="Tice H."/>
            <person name="Bruce D."/>
            <person name="Goodwin L."/>
            <person name="Pitluck S."/>
            <person name="Larimer F."/>
            <person name="Land M.L."/>
            <person name="Hauser L."/>
            <person name="Tiedje J."/>
            <person name="Richardson P."/>
        </authorList>
    </citation>
    <scope>NUCLEOTIDE SEQUENCE [LARGE SCALE GENOMIC DNA]</scope>
    <source>
        <strain evidence="3 4">IOP40-10</strain>
    </source>
</reference>
<dbReference type="InterPro" id="IPR012332">
    <property type="entry name" value="Autotransporter_pectin_lyase_C"/>
</dbReference>
<dbReference type="Pfam" id="PF03797">
    <property type="entry name" value="Autotransporter"/>
    <property type="match status" value="1"/>
</dbReference>
<evidence type="ECO:0000259" key="2">
    <source>
        <dbReference type="PROSITE" id="PS51208"/>
    </source>
</evidence>
<dbReference type="PROSITE" id="PS51208">
    <property type="entry name" value="AUTOTRANSPORTER"/>
    <property type="match status" value="1"/>
</dbReference>
<name>B1F8T8_9BURK</name>
<dbReference type="AlphaFoldDB" id="B1F8T8"/>